<feature type="non-terminal residue" evidence="3">
    <location>
        <position position="315"/>
    </location>
</feature>
<name>U6MAV6_EIMMA</name>
<feature type="region of interest" description="Disordered" evidence="1">
    <location>
        <begin position="134"/>
        <end position="157"/>
    </location>
</feature>
<feature type="compositionally biased region" description="Polar residues" evidence="1">
    <location>
        <begin position="220"/>
        <end position="231"/>
    </location>
</feature>
<sequence length="315" mass="34002">MLNPPLRVHEWLNLLTIFDNIVYVGIYNRLYGVSAVIFLVYLCSLSTRGRISTPLFGRKLAGGADGKESNETDPCITHTDADTDTPPHTPQQHIENLTPSSSRHLPATTWYAGLDIQDQTLPSSEEIVAVPSLGLRGQQRHAKRREREGPSEEKVPKLFKQAAPNQETLPEPPSLDPDVELLIDSVLSQSKHMLQEEAWIVDDDIGNSNSATHSEDAASLQESVEPLSQPTAMETNQVAPLLSGALLAPGGAELTGTTPLSLFESVLSESSHTAQAVSLEEWLSGEEAADLVEALQPMPSPGAFPPVPSSIEPGL</sequence>
<feature type="compositionally biased region" description="Pro residues" evidence="1">
    <location>
        <begin position="298"/>
        <end position="308"/>
    </location>
</feature>
<reference evidence="3" key="1">
    <citation type="submission" date="2013-10" db="EMBL/GenBank/DDBJ databases">
        <title>Genomic analysis of the causative agents of coccidiosis in chickens.</title>
        <authorList>
            <person name="Reid A.J."/>
            <person name="Blake D."/>
            <person name="Billington K."/>
            <person name="Browne H."/>
            <person name="Dunn M."/>
            <person name="Hung S."/>
            <person name="Kawahara F."/>
            <person name="Miranda-Saavedra D."/>
            <person name="Mourier T."/>
            <person name="Nagra H."/>
            <person name="Otto T.D."/>
            <person name="Rawlings N."/>
            <person name="Sanchez A."/>
            <person name="Sanders M."/>
            <person name="Subramaniam C."/>
            <person name="Tay Y."/>
            <person name="Dear P."/>
            <person name="Doerig C."/>
            <person name="Gruber A."/>
            <person name="Parkinson J."/>
            <person name="Shirley M."/>
            <person name="Wan K.L."/>
            <person name="Berriman M."/>
            <person name="Tomley F."/>
            <person name="Pain A."/>
        </authorList>
    </citation>
    <scope>NUCLEOTIDE SEQUENCE [LARGE SCALE GENOMIC DNA]</scope>
    <source>
        <strain evidence="3">Weybridge</strain>
    </source>
</reference>
<accession>U6MAV6</accession>
<keyword evidence="2" id="KW-1133">Transmembrane helix</keyword>
<feature type="compositionally biased region" description="Low complexity" evidence="1">
    <location>
        <begin position="84"/>
        <end position="93"/>
    </location>
</feature>
<feature type="region of interest" description="Disordered" evidence="1">
    <location>
        <begin position="205"/>
        <end position="231"/>
    </location>
</feature>
<dbReference type="EMBL" id="HG721478">
    <property type="protein sequence ID" value="CDJ60183.1"/>
    <property type="molecule type" value="Genomic_DNA"/>
</dbReference>
<evidence type="ECO:0000313" key="4">
    <source>
        <dbReference type="Proteomes" id="UP000030763"/>
    </source>
</evidence>
<dbReference type="Proteomes" id="UP000030763">
    <property type="component" value="Unassembled WGS sequence"/>
</dbReference>
<dbReference type="VEuPathDB" id="ToxoDB:EMWEY_00060160"/>
<evidence type="ECO:0000256" key="1">
    <source>
        <dbReference type="SAM" id="MobiDB-lite"/>
    </source>
</evidence>
<gene>
    <name evidence="3" type="ORF">EMWEY_00060160</name>
</gene>
<feature type="compositionally biased region" description="Basic and acidic residues" evidence="1">
    <location>
        <begin position="145"/>
        <end position="156"/>
    </location>
</feature>
<dbReference type="AlphaFoldDB" id="U6MAV6"/>
<keyword evidence="2" id="KW-0472">Membrane</keyword>
<dbReference type="GeneID" id="25340002"/>
<feature type="region of interest" description="Disordered" evidence="1">
    <location>
        <begin position="296"/>
        <end position="315"/>
    </location>
</feature>
<reference evidence="3" key="2">
    <citation type="submission" date="2013-10" db="EMBL/GenBank/DDBJ databases">
        <authorList>
            <person name="Aslett M."/>
        </authorList>
    </citation>
    <scope>NUCLEOTIDE SEQUENCE [LARGE SCALE GENOMIC DNA]</scope>
    <source>
        <strain evidence="3">Weybridge</strain>
    </source>
</reference>
<evidence type="ECO:0000256" key="2">
    <source>
        <dbReference type="SAM" id="Phobius"/>
    </source>
</evidence>
<organism evidence="3 4">
    <name type="scientific">Eimeria maxima</name>
    <name type="common">Coccidian parasite</name>
    <dbReference type="NCBI Taxonomy" id="5804"/>
    <lineage>
        <taxon>Eukaryota</taxon>
        <taxon>Sar</taxon>
        <taxon>Alveolata</taxon>
        <taxon>Apicomplexa</taxon>
        <taxon>Conoidasida</taxon>
        <taxon>Coccidia</taxon>
        <taxon>Eucoccidiorida</taxon>
        <taxon>Eimeriorina</taxon>
        <taxon>Eimeriidae</taxon>
        <taxon>Eimeria</taxon>
    </lineage>
</organism>
<keyword evidence="2" id="KW-0812">Transmembrane</keyword>
<feature type="transmembrane region" description="Helical" evidence="2">
    <location>
        <begin position="20"/>
        <end position="42"/>
    </location>
</feature>
<proteinExistence type="predicted"/>
<feature type="region of interest" description="Disordered" evidence="1">
    <location>
        <begin position="59"/>
        <end position="100"/>
    </location>
</feature>
<evidence type="ECO:0000313" key="3">
    <source>
        <dbReference type="EMBL" id="CDJ60183.1"/>
    </source>
</evidence>
<protein>
    <submittedName>
        <fullName evidence="3">Uncharacterized protein</fullName>
    </submittedName>
</protein>
<keyword evidence="4" id="KW-1185">Reference proteome</keyword>
<dbReference type="RefSeq" id="XP_013336833.1">
    <property type="nucleotide sequence ID" value="XM_013481379.1"/>
</dbReference>